<sequence length="347" mass="40077">MHPQANIAIKSVLNSVPRVPCTSAIDYVYNPWRDRDASQTGYLRSKAQLYIFTYNIMLSKRCVLVYHTFFFYRFYELVPSELVSQQKNDGSYCAVFDFDGTIVDVSTKCPIFGYQIEHALYNFKQEDVAKVYGFKETSRSECIPKVFDYKYEEGKTVAVNFTKLVEEIEKIFRMNDVNVLKSTKFKTLSAAWKTLAYIGMKDKKECKYLMTTIGYRLLYGKSKEDLMDLVNALQEPPLQESDKYEYTYTIGDHKLDFSVRSKISNAYEEQLKLIRAFKERGVTSYAVTATHKFYVGAAPKYLNLDGIDAKNVYDSRPFGEDESEDLFGGKLNSHMLQRIGFANFDEG</sequence>
<protein>
    <submittedName>
        <fullName evidence="1">AlNc14C98G5936 protein</fullName>
    </submittedName>
</protein>
<proteinExistence type="predicted"/>
<dbReference type="Gene3D" id="1.20.1440.320">
    <property type="match status" value="1"/>
</dbReference>
<dbReference type="AlphaFoldDB" id="F0WH61"/>
<dbReference type="HOGENOM" id="CLU_800271_0_0_1"/>
<dbReference type="InterPro" id="IPR036412">
    <property type="entry name" value="HAD-like_sf"/>
</dbReference>
<organism evidence="1">
    <name type="scientific">Albugo laibachii Nc14</name>
    <dbReference type="NCBI Taxonomy" id="890382"/>
    <lineage>
        <taxon>Eukaryota</taxon>
        <taxon>Sar</taxon>
        <taxon>Stramenopiles</taxon>
        <taxon>Oomycota</taxon>
        <taxon>Peronosporomycetes</taxon>
        <taxon>Albuginales</taxon>
        <taxon>Albuginaceae</taxon>
        <taxon>Albugo</taxon>
    </lineage>
</organism>
<dbReference type="InterPro" id="IPR023214">
    <property type="entry name" value="HAD_sf"/>
</dbReference>
<evidence type="ECO:0000313" key="1">
    <source>
        <dbReference type="EMBL" id="CCA20576.1"/>
    </source>
</evidence>
<dbReference type="EMBL" id="FR824143">
    <property type="protein sequence ID" value="CCA20576.1"/>
    <property type="molecule type" value="Genomic_DNA"/>
</dbReference>
<name>F0WH61_9STRA</name>
<reference evidence="1" key="1">
    <citation type="journal article" date="2011" name="PLoS Biol.">
        <title>Gene gain and loss during evolution of obligate parasitism in the white rust pathogen of Arabidopsis thaliana.</title>
        <authorList>
            <person name="Kemen E."/>
            <person name="Gardiner A."/>
            <person name="Schultz-Larsen T."/>
            <person name="Kemen A.C."/>
            <person name="Balmuth A.L."/>
            <person name="Robert-Seilaniantz A."/>
            <person name="Bailey K."/>
            <person name="Holub E."/>
            <person name="Studholme D.J."/>
            <person name="Maclean D."/>
            <person name="Jones J.D."/>
        </authorList>
    </citation>
    <scope>NUCLEOTIDE SEQUENCE</scope>
</reference>
<dbReference type="SUPFAM" id="SSF56784">
    <property type="entry name" value="HAD-like"/>
    <property type="match status" value="1"/>
</dbReference>
<gene>
    <name evidence="1" type="primary">AlNc14C98G5936</name>
    <name evidence="1" type="ORF">ALNC14_067190</name>
</gene>
<reference evidence="1" key="2">
    <citation type="submission" date="2011-02" db="EMBL/GenBank/DDBJ databases">
        <authorList>
            <person name="MacLean D."/>
        </authorList>
    </citation>
    <scope>NUCLEOTIDE SEQUENCE</scope>
</reference>
<accession>F0WH61</accession>
<dbReference type="Gene3D" id="3.40.50.1000">
    <property type="entry name" value="HAD superfamily/HAD-like"/>
    <property type="match status" value="1"/>
</dbReference>